<keyword evidence="1" id="KW-1133">Transmembrane helix</keyword>
<feature type="domain" description="Cytochrome c7-like" evidence="2">
    <location>
        <begin position="126"/>
        <end position="174"/>
    </location>
</feature>
<dbReference type="Gene3D" id="3.90.10.10">
    <property type="entry name" value="Cytochrome C3"/>
    <property type="match status" value="2"/>
</dbReference>
<feature type="transmembrane region" description="Helical" evidence="1">
    <location>
        <begin position="12"/>
        <end position="35"/>
    </location>
</feature>
<gene>
    <name evidence="3" type="ORF">H0921_07975</name>
</gene>
<dbReference type="RefSeq" id="WP_194537527.1">
    <property type="nucleotide sequence ID" value="NZ_JACEFB010000004.1"/>
</dbReference>
<evidence type="ECO:0000256" key="1">
    <source>
        <dbReference type="SAM" id="Phobius"/>
    </source>
</evidence>
<dbReference type="InterPro" id="IPR036280">
    <property type="entry name" value="Multihaem_cyt_sf"/>
</dbReference>
<dbReference type="SUPFAM" id="SSF48695">
    <property type="entry name" value="Multiheme cytochromes"/>
    <property type="match status" value="1"/>
</dbReference>
<evidence type="ECO:0000313" key="4">
    <source>
        <dbReference type="Proteomes" id="UP000542342"/>
    </source>
</evidence>
<sequence length="246" mass="27891">MPQIFPKAVNPIARVVVLGFPLLLGSAGLTGAAFYRSSYATGVDEILPQPVAFSHAHHVGQLGIDCRYCHTSVEHSSSANIPPTKTCMNCHQQIWQGADMLAPVRESYRRDQPIEWNRVHNVPHYVYFNHSIHIAKGVGCVECHGRVDQVNLTKQHATLLMEWCIDCHRQPENFLRPRSEVFSMTWTPAKGGVWKPEDFFHPESEAAQKLIGQPRPTTQRELGELLKEQYKVRDKVTLTNCSMCHR</sequence>
<dbReference type="AlphaFoldDB" id="A0A7V9ABI4"/>
<evidence type="ECO:0000313" key="3">
    <source>
        <dbReference type="EMBL" id="MBA2226098.1"/>
    </source>
</evidence>
<dbReference type="Pfam" id="PF14522">
    <property type="entry name" value="Cytochrome_C7"/>
    <property type="match status" value="1"/>
</dbReference>
<dbReference type="EMBL" id="JACEFB010000004">
    <property type="protein sequence ID" value="MBA2226098.1"/>
    <property type="molecule type" value="Genomic_DNA"/>
</dbReference>
<keyword evidence="1" id="KW-0812">Transmembrane</keyword>
<dbReference type="InterPro" id="IPR029467">
    <property type="entry name" value="Cyt_c7-like"/>
</dbReference>
<organism evidence="3 4">
    <name type="scientific">Thermogemmata fonticola</name>
    <dbReference type="NCBI Taxonomy" id="2755323"/>
    <lineage>
        <taxon>Bacteria</taxon>
        <taxon>Pseudomonadati</taxon>
        <taxon>Planctomycetota</taxon>
        <taxon>Planctomycetia</taxon>
        <taxon>Gemmatales</taxon>
        <taxon>Gemmataceae</taxon>
        <taxon>Thermogemmata</taxon>
    </lineage>
</organism>
<dbReference type="PANTHER" id="PTHR39425">
    <property type="entry name" value="LIPOPROTEIN CYTOCHROME C"/>
    <property type="match status" value="1"/>
</dbReference>
<proteinExistence type="predicted"/>
<keyword evidence="1" id="KW-0472">Membrane</keyword>
<keyword evidence="4" id="KW-1185">Reference proteome</keyword>
<protein>
    <submittedName>
        <fullName evidence="3">Cytochrome c3 family protein</fullName>
    </submittedName>
</protein>
<evidence type="ECO:0000259" key="2">
    <source>
        <dbReference type="Pfam" id="PF14522"/>
    </source>
</evidence>
<dbReference type="CDD" id="cd08168">
    <property type="entry name" value="Cytochrom_C3"/>
    <property type="match status" value="1"/>
</dbReference>
<reference evidence="3 4" key="1">
    <citation type="submission" date="2020-07" db="EMBL/GenBank/DDBJ databases">
        <title>Thermogemmata thermophila gen. nov., sp. nov., a novel moderate thermophilic planctomycete from a Kamchatka hot spring.</title>
        <authorList>
            <person name="Elcheninov A.G."/>
            <person name="Podosokorskaya O.A."/>
            <person name="Kovaleva O.L."/>
            <person name="Novikov A."/>
            <person name="Bonch-Osmolovskaya E.A."/>
            <person name="Toshchakov S.V."/>
            <person name="Kublanov I.V."/>
        </authorList>
    </citation>
    <scope>NUCLEOTIDE SEQUENCE [LARGE SCALE GENOMIC DNA]</scope>
    <source>
        <strain evidence="3 4">2918</strain>
    </source>
</reference>
<dbReference type="Proteomes" id="UP000542342">
    <property type="component" value="Unassembled WGS sequence"/>
</dbReference>
<comment type="caution">
    <text evidence="3">The sequence shown here is derived from an EMBL/GenBank/DDBJ whole genome shotgun (WGS) entry which is preliminary data.</text>
</comment>
<accession>A0A7V9ABI4</accession>
<dbReference type="PANTHER" id="PTHR39425:SF1">
    <property type="entry name" value="CYTOCHROME C7-LIKE DOMAIN-CONTAINING PROTEIN"/>
    <property type="match status" value="1"/>
</dbReference>
<name>A0A7V9ABI4_9BACT</name>